<evidence type="ECO:0000313" key="4">
    <source>
        <dbReference type="RefSeq" id="XP_027200897.1"/>
    </source>
</evidence>
<evidence type="ECO:0000259" key="2">
    <source>
        <dbReference type="Pfam" id="PF09791"/>
    </source>
</evidence>
<evidence type="ECO:0000256" key="1">
    <source>
        <dbReference type="SAM" id="MobiDB-lite"/>
    </source>
</evidence>
<dbReference type="PANTHER" id="PTHR21193:SF3">
    <property type="entry name" value="OXIDOREDUCTASE-LIKE DOMAIN-CONTAINING PROTEIN 1"/>
    <property type="match status" value="1"/>
</dbReference>
<dbReference type="OMA" id="CARFTPK"/>
<feature type="region of interest" description="Disordered" evidence="1">
    <location>
        <begin position="29"/>
        <end position="48"/>
    </location>
</feature>
<evidence type="ECO:0000313" key="3">
    <source>
        <dbReference type="Proteomes" id="UP000515146"/>
    </source>
</evidence>
<dbReference type="GO" id="GO:0005739">
    <property type="term" value="C:mitochondrion"/>
    <property type="evidence" value="ECO:0007669"/>
    <property type="project" value="TreeGrafter"/>
</dbReference>
<dbReference type="PANTHER" id="PTHR21193">
    <property type="entry name" value="OXIDOREDUCTASE-LIKE DOMAIN-CONTAINING PROTEIN 1"/>
    <property type="match status" value="1"/>
</dbReference>
<reference evidence="4" key="1">
    <citation type="submission" date="2025-08" db="UniProtKB">
        <authorList>
            <consortium name="RefSeq"/>
        </authorList>
    </citation>
    <scope>IDENTIFICATION</scope>
    <source>
        <strain evidence="4">Airmid</strain>
    </source>
</reference>
<dbReference type="KEGG" id="dpte:113794930"/>
<dbReference type="InParanoid" id="A0A6P6Y5Z3"/>
<dbReference type="RefSeq" id="XP_027200897.1">
    <property type="nucleotide sequence ID" value="XM_027345096.1"/>
</dbReference>
<sequence>MIKKFSPWSVTKSFLFETNRKAIHFSNVNLNGEQNGQQKRPPPSPPPADLCCRSGCAKCVWLEYCLELVEFYRNDGGVEKAQKELENHVHDPSLRMFIIMELKQTLNNR</sequence>
<accession>A0A6P6Y5Z3</accession>
<dbReference type="OrthoDB" id="6506300at2759"/>
<gene>
    <name evidence="4" type="primary">LOC113794930</name>
</gene>
<proteinExistence type="predicted"/>
<name>A0A6P6Y5Z3_DERPT</name>
<dbReference type="AlphaFoldDB" id="A0A6P6Y5Z3"/>
<dbReference type="Proteomes" id="UP000515146">
    <property type="component" value="Unplaced"/>
</dbReference>
<feature type="domain" description="Oxidoreductase-like" evidence="2">
    <location>
        <begin position="39"/>
        <end position="71"/>
    </location>
</feature>
<dbReference type="InterPro" id="IPR019180">
    <property type="entry name" value="Oxidoreductase-like_N"/>
</dbReference>
<feature type="compositionally biased region" description="Polar residues" evidence="1">
    <location>
        <begin position="29"/>
        <end position="38"/>
    </location>
</feature>
<organism evidence="3 4">
    <name type="scientific">Dermatophagoides pteronyssinus</name>
    <name type="common">European house dust mite</name>
    <dbReference type="NCBI Taxonomy" id="6956"/>
    <lineage>
        <taxon>Eukaryota</taxon>
        <taxon>Metazoa</taxon>
        <taxon>Ecdysozoa</taxon>
        <taxon>Arthropoda</taxon>
        <taxon>Chelicerata</taxon>
        <taxon>Arachnida</taxon>
        <taxon>Acari</taxon>
        <taxon>Acariformes</taxon>
        <taxon>Sarcoptiformes</taxon>
        <taxon>Astigmata</taxon>
        <taxon>Psoroptidia</taxon>
        <taxon>Analgoidea</taxon>
        <taxon>Pyroglyphidae</taxon>
        <taxon>Dermatophagoidinae</taxon>
        <taxon>Dermatophagoides</taxon>
    </lineage>
</organism>
<keyword evidence="3" id="KW-1185">Reference proteome</keyword>
<dbReference type="Pfam" id="PF09791">
    <property type="entry name" value="Oxidored-like"/>
    <property type="match status" value="1"/>
</dbReference>
<dbReference type="InterPro" id="IPR039251">
    <property type="entry name" value="OXLD1"/>
</dbReference>
<protein>
    <submittedName>
        <fullName evidence="4">Oxidoreductase-like domain-containing protein 1</fullName>
    </submittedName>
</protein>